<dbReference type="Proteomes" id="UP001500466">
    <property type="component" value="Unassembled WGS sequence"/>
</dbReference>
<evidence type="ECO:0000256" key="6">
    <source>
        <dbReference type="ARBA" id="ARBA00022692"/>
    </source>
</evidence>
<protein>
    <recommendedName>
        <fullName evidence="10">Xylose transport system permease protein XylH</fullName>
    </recommendedName>
</protein>
<accession>A0ABP9H2M3</accession>
<reference evidence="14" key="1">
    <citation type="journal article" date="2019" name="Int. J. Syst. Evol. Microbiol.">
        <title>The Global Catalogue of Microorganisms (GCM) 10K type strain sequencing project: providing services to taxonomists for standard genome sequencing and annotation.</title>
        <authorList>
            <consortium name="The Broad Institute Genomics Platform"/>
            <consortium name="The Broad Institute Genome Sequencing Center for Infectious Disease"/>
            <person name="Wu L."/>
            <person name="Ma J."/>
        </authorList>
    </citation>
    <scope>NUCLEOTIDE SEQUENCE [LARGE SCALE GENOMIC DNA]</scope>
    <source>
        <strain evidence="14">JCM 17986</strain>
    </source>
</reference>
<evidence type="ECO:0000256" key="9">
    <source>
        <dbReference type="ARBA" id="ARBA00035611"/>
    </source>
</evidence>
<feature type="transmembrane region" description="Helical" evidence="12">
    <location>
        <begin position="167"/>
        <end position="187"/>
    </location>
</feature>
<feature type="transmembrane region" description="Helical" evidence="12">
    <location>
        <begin position="116"/>
        <end position="136"/>
    </location>
</feature>
<feature type="transmembrane region" description="Helical" evidence="12">
    <location>
        <begin position="194"/>
        <end position="214"/>
    </location>
</feature>
<feature type="transmembrane region" description="Helical" evidence="12">
    <location>
        <begin position="276"/>
        <end position="294"/>
    </location>
</feature>
<feature type="transmembrane region" description="Helical" evidence="12">
    <location>
        <begin position="407"/>
        <end position="426"/>
    </location>
</feature>
<dbReference type="PANTHER" id="PTHR32196">
    <property type="entry name" value="ABC TRANSPORTER PERMEASE PROTEIN YPHD-RELATED-RELATED"/>
    <property type="match status" value="1"/>
</dbReference>
<keyword evidence="14" id="KW-1185">Reference proteome</keyword>
<evidence type="ECO:0000256" key="10">
    <source>
        <dbReference type="ARBA" id="ARBA00035686"/>
    </source>
</evidence>
<evidence type="ECO:0000256" key="8">
    <source>
        <dbReference type="ARBA" id="ARBA00023136"/>
    </source>
</evidence>
<evidence type="ECO:0000256" key="3">
    <source>
        <dbReference type="ARBA" id="ARBA00022475"/>
    </source>
</evidence>
<organism evidence="13 14">
    <name type="scientific">Yinghuangia aomiensis</name>
    <dbReference type="NCBI Taxonomy" id="676205"/>
    <lineage>
        <taxon>Bacteria</taxon>
        <taxon>Bacillati</taxon>
        <taxon>Actinomycetota</taxon>
        <taxon>Actinomycetes</taxon>
        <taxon>Kitasatosporales</taxon>
        <taxon>Streptomycetaceae</taxon>
        <taxon>Yinghuangia</taxon>
    </lineage>
</organism>
<evidence type="ECO:0000256" key="5">
    <source>
        <dbReference type="ARBA" id="ARBA00022597"/>
    </source>
</evidence>
<dbReference type="PANTHER" id="PTHR32196:SF32">
    <property type="entry name" value="XYLOSE TRANSPORT SYSTEM PERMEASE PROTEIN XYLH"/>
    <property type="match status" value="1"/>
</dbReference>
<feature type="compositionally biased region" description="Basic and acidic residues" evidence="11">
    <location>
        <begin position="1"/>
        <end position="27"/>
    </location>
</feature>
<feature type="transmembrane region" description="Helical" evidence="12">
    <location>
        <begin position="84"/>
        <end position="104"/>
    </location>
</feature>
<comment type="caution">
    <text evidence="13">The sequence shown here is derived from an EMBL/GenBank/DDBJ whole genome shotgun (WGS) entry which is preliminary data.</text>
</comment>
<sequence>MTDPREPVDPRDPDDRPGGLDPDKPRDVPNVPVTPGGPEQPEPGGAELPPGAAVSQVDPRLLMRQEGFAGYWTEFKRRVRGGELGSLPVICGLIVIWIVFQSLNDRFLSAQNLSNLSIQIASTGLIAVGIVWVLLLGEIDLSIGSVSGVSAAVLAVLNINHGWSDGAAIVAAVGVGVGIGLIQGFFFAKIGVPAFVVTLAGLIGWQGLQLYILGSQGTINLRYNSTIHKLTSYYFEYVAVGYGIAGACVLVYAVSRYLQYNRRTKAGLPTIPIQDIAFRTAVLAVIAFAVAYVLNQWYGTPLALVIFLAFVIVGDLILRRTAYGRKMYAVGGGVEAARRAGISVALIRISAFVICSTMAAIGGIFAASRIVSAGQSTGSGDVLTNAIAAAVIGGTSLFGGRGSTYSALLGMLVIGSISSGMDLQSVNSSVKLMITGAVLLAAVVLDSVSRRSQKASGRA</sequence>
<evidence type="ECO:0000256" key="2">
    <source>
        <dbReference type="ARBA" id="ARBA00022448"/>
    </source>
</evidence>
<evidence type="ECO:0000256" key="11">
    <source>
        <dbReference type="SAM" id="MobiDB-lite"/>
    </source>
</evidence>
<feature type="transmembrane region" description="Helical" evidence="12">
    <location>
        <begin position="300"/>
        <end position="318"/>
    </location>
</feature>
<feature type="transmembrane region" description="Helical" evidence="12">
    <location>
        <begin position="345"/>
        <end position="370"/>
    </location>
</feature>
<dbReference type="CDD" id="cd06579">
    <property type="entry name" value="TM_PBP1_transp_AraH_like"/>
    <property type="match status" value="1"/>
</dbReference>
<comment type="subcellular location">
    <subcellularLocation>
        <location evidence="1">Cell membrane</location>
        <topology evidence="1">Multi-pass membrane protein</topology>
    </subcellularLocation>
</comment>
<comment type="function">
    <text evidence="9">Part of the binding-protein-dependent transport system for D-xylose. Probably responsible for the translocation of the substrate across the membrane.</text>
</comment>
<feature type="transmembrane region" description="Helical" evidence="12">
    <location>
        <begin position="143"/>
        <end position="161"/>
    </location>
</feature>
<dbReference type="EMBL" id="BAABHS010000007">
    <property type="protein sequence ID" value="GAA4959480.1"/>
    <property type="molecule type" value="Genomic_DNA"/>
</dbReference>
<feature type="region of interest" description="Disordered" evidence="11">
    <location>
        <begin position="1"/>
        <end position="52"/>
    </location>
</feature>
<dbReference type="RefSeq" id="WP_345675293.1">
    <property type="nucleotide sequence ID" value="NZ_BAABHS010000007.1"/>
</dbReference>
<feature type="transmembrane region" description="Helical" evidence="12">
    <location>
        <begin position="234"/>
        <end position="255"/>
    </location>
</feature>
<gene>
    <name evidence="13" type="ORF">GCM10023205_23070</name>
</gene>
<keyword evidence="6 12" id="KW-0812">Transmembrane</keyword>
<evidence type="ECO:0000256" key="12">
    <source>
        <dbReference type="SAM" id="Phobius"/>
    </source>
</evidence>
<keyword evidence="3" id="KW-1003">Cell membrane</keyword>
<dbReference type="InterPro" id="IPR001851">
    <property type="entry name" value="ABC_transp_permease"/>
</dbReference>
<keyword evidence="4" id="KW-0997">Cell inner membrane</keyword>
<feature type="transmembrane region" description="Helical" evidence="12">
    <location>
        <begin position="382"/>
        <end position="400"/>
    </location>
</feature>
<feature type="compositionally biased region" description="Low complexity" evidence="11">
    <location>
        <begin position="31"/>
        <end position="52"/>
    </location>
</feature>
<evidence type="ECO:0000256" key="1">
    <source>
        <dbReference type="ARBA" id="ARBA00004651"/>
    </source>
</evidence>
<name>A0ABP9H2M3_9ACTN</name>
<evidence type="ECO:0000256" key="4">
    <source>
        <dbReference type="ARBA" id="ARBA00022519"/>
    </source>
</evidence>
<feature type="transmembrane region" description="Helical" evidence="12">
    <location>
        <begin position="432"/>
        <end position="449"/>
    </location>
</feature>
<evidence type="ECO:0000313" key="14">
    <source>
        <dbReference type="Proteomes" id="UP001500466"/>
    </source>
</evidence>
<keyword evidence="5" id="KW-0762">Sugar transport</keyword>
<dbReference type="Pfam" id="PF02653">
    <property type="entry name" value="BPD_transp_2"/>
    <property type="match status" value="1"/>
</dbReference>
<keyword evidence="2" id="KW-0813">Transport</keyword>
<proteinExistence type="predicted"/>
<evidence type="ECO:0000256" key="7">
    <source>
        <dbReference type="ARBA" id="ARBA00022989"/>
    </source>
</evidence>
<keyword evidence="8 12" id="KW-0472">Membrane</keyword>
<evidence type="ECO:0000313" key="13">
    <source>
        <dbReference type="EMBL" id="GAA4959480.1"/>
    </source>
</evidence>
<keyword evidence="7 12" id="KW-1133">Transmembrane helix</keyword>